<accession>A0A6L2MYH8</accession>
<dbReference type="AlphaFoldDB" id="A0A6L2MYH8"/>
<sequence length="766" mass="87750">MFEWDKEEVSDDEEETRVQVERLNPNSKLQNFNTGRILVSESKDINECLKLTKVSSNHESSKVPGSKPQTPLTSLKNLQGSSPSSEAMTLTYQDHFPRERSGLRTMKHTKPRTQESSNKNVSGPATISNPEQMISSVPIEVKTNKQESKINKLTKLVQTLMDEKIISTQKPQEPIHVSLQPESSKLVNSSKQSQDSKSNGKNPDSYKPVRPKPLQKHKLKCELCNYTNHLTDDCYRILYYMKYKRKRITGPQTMTCMLHHWEVVKTTTHNLIKQPGPNVVFGDNSSCITEGYCLINYGGIVFSKSLFLYQSLRKCKLDMAQKAITLEFQSINKLAKQNKVLSLPSLTYSKNKPCSACEKGKHKRASFKTKQNFSIMKYLHLLHMNLFGHVSPMSINHEKYALVIVDEYSRWLRDQHIKLGNIIGDPREGMLTRSMTAKLTAVSASECLFADFLSKIEPKKVFKNKKDEHGIVTKNKARLVAQGYSQEEGIDYDQTFAPVARMEAIMIFLAIATYMNFIVFQIDVKNAFLNGKLKEEVYVKHPPGFKSIEFLDYVLKTLMVPPNNLGHDLACKLVNETLYRGMIRVSKYLKVTPSLGLYYPKCSRFKLKGYSDSDYACCNMDRKAPQVPAKFLEGSWSSLCYFIFYYISWYQESKFLIKMPPRRSEGEELEYPFFEGDDSSSVKWRDYGVADDEYKGPPDFVKGLPYHGDSSYDDLVGNSRTDFVYPWENDAGPSVEEQTLLFLEEQDFVKKKGLEVSCFVFRSFVV</sequence>
<feature type="compositionally biased region" description="Polar residues" evidence="1">
    <location>
        <begin position="67"/>
        <end position="92"/>
    </location>
</feature>
<organism evidence="3">
    <name type="scientific">Tanacetum cinerariifolium</name>
    <name type="common">Dalmatian daisy</name>
    <name type="synonym">Chrysanthemum cinerariifolium</name>
    <dbReference type="NCBI Taxonomy" id="118510"/>
    <lineage>
        <taxon>Eukaryota</taxon>
        <taxon>Viridiplantae</taxon>
        <taxon>Streptophyta</taxon>
        <taxon>Embryophyta</taxon>
        <taxon>Tracheophyta</taxon>
        <taxon>Spermatophyta</taxon>
        <taxon>Magnoliopsida</taxon>
        <taxon>eudicotyledons</taxon>
        <taxon>Gunneridae</taxon>
        <taxon>Pentapetalae</taxon>
        <taxon>asterids</taxon>
        <taxon>campanulids</taxon>
        <taxon>Asterales</taxon>
        <taxon>Asteraceae</taxon>
        <taxon>Asteroideae</taxon>
        <taxon>Anthemideae</taxon>
        <taxon>Anthemidinae</taxon>
        <taxon>Tanacetum</taxon>
    </lineage>
</organism>
<evidence type="ECO:0000256" key="1">
    <source>
        <dbReference type="SAM" id="MobiDB-lite"/>
    </source>
</evidence>
<feature type="domain" description="Reverse transcriptase Ty1/copia-type" evidence="2">
    <location>
        <begin position="456"/>
        <end position="546"/>
    </location>
</feature>
<feature type="region of interest" description="Disordered" evidence="1">
    <location>
        <begin position="167"/>
        <end position="212"/>
    </location>
</feature>
<reference evidence="3" key="1">
    <citation type="journal article" date="2019" name="Sci. Rep.">
        <title>Draft genome of Tanacetum cinerariifolium, the natural source of mosquito coil.</title>
        <authorList>
            <person name="Yamashiro T."/>
            <person name="Shiraishi A."/>
            <person name="Satake H."/>
            <person name="Nakayama K."/>
        </authorList>
    </citation>
    <scope>NUCLEOTIDE SEQUENCE</scope>
</reference>
<dbReference type="EMBL" id="BKCJ010007793">
    <property type="protein sequence ID" value="GEU79036.1"/>
    <property type="molecule type" value="Genomic_DNA"/>
</dbReference>
<evidence type="ECO:0000259" key="2">
    <source>
        <dbReference type="Pfam" id="PF07727"/>
    </source>
</evidence>
<protein>
    <submittedName>
        <fullName evidence="3">Retrovirus-related Pol polyprotein from transposon TNT 1-94</fullName>
    </submittedName>
</protein>
<dbReference type="Pfam" id="PF07727">
    <property type="entry name" value="RVT_2"/>
    <property type="match status" value="1"/>
</dbReference>
<comment type="caution">
    <text evidence="3">The sequence shown here is derived from an EMBL/GenBank/DDBJ whole genome shotgun (WGS) entry which is preliminary data.</text>
</comment>
<feature type="compositionally biased region" description="Polar residues" evidence="1">
    <location>
        <begin position="114"/>
        <end position="129"/>
    </location>
</feature>
<gene>
    <name evidence="3" type="ORF">Tci_051014</name>
</gene>
<proteinExistence type="predicted"/>
<feature type="region of interest" description="Disordered" evidence="1">
    <location>
        <begin position="53"/>
        <end position="129"/>
    </location>
</feature>
<dbReference type="InterPro" id="IPR013103">
    <property type="entry name" value="RVT_2"/>
</dbReference>
<evidence type="ECO:0000313" key="3">
    <source>
        <dbReference type="EMBL" id="GEU79036.1"/>
    </source>
</evidence>
<name>A0A6L2MYH8_TANCI</name>
<feature type="compositionally biased region" description="Low complexity" evidence="1">
    <location>
        <begin position="188"/>
        <end position="202"/>
    </location>
</feature>